<protein>
    <submittedName>
        <fullName evidence="3">PilX N-terminal</fullName>
    </submittedName>
</protein>
<proteinExistence type="predicted"/>
<dbReference type="Pfam" id="PF14341">
    <property type="entry name" value="PilX_N"/>
    <property type="match status" value="1"/>
</dbReference>
<keyword evidence="1" id="KW-1133">Transmembrane helix</keyword>
<gene>
    <name evidence="3" type="ORF">SAMN05192542_10771</name>
</gene>
<keyword evidence="1" id="KW-0812">Transmembrane</keyword>
<feature type="domain" description="Type 4 fimbrial biogenesis protein PilX N-terminal" evidence="2">
    <location>
        <begin position="8"/>
        <end position="58"/>
    </location>
</feature>
<keyword evidence="4" id="KW-1185">Reference proteome</keyword>
<keyword evidence="1" id="KW-0472">Membrane</keyword>
<dbReference type="STRING" id="416943.SAMN05445871_0931"/>
<accession>A0A1H7PN77</accession>
<reference evidence="4" key="1">
    <citation type="submission" date="2016-10" db="EMBL/GenBank/DDBJ databases">
        <authorList>
            <person name="Varghese N."/>
            <person name="Submissions S."/>
        </authorList>
    </citation>
    <scope>NUCLEOTIDE SEQUENCE [LARGE SCALE GENOMIC DNA]</scope>
    <source>
        <strain evidence="4">LMG 26416</strain>
    </source>
</reference>
<evidence type="ECO:0000259" key="2">
    <source>
        <dbReference type="Pfam" id="PF14341"/>
    </source>
</evidence>
<dbReference type="RefSeq" id="WP_244283743.1">
    <property type="nucleotide sequence ID" value="NZ_FNSR01000001.1"/>
</dbReference>
<dbReference type="AlphaFoldDB" id="A0A1H7PN77"/>
<evidence type="ECO:0000313" key="3">
    <source>
        <dbReference type="EMBL" id="SEL37233.1"/>
    </source>
</evidence>
<organism evidence="3 4">
    <name type="scientific">Paraburkholderia caballeronis</name>
    <dbReference type="NCBI Taxonomy" id="416943"/>
    <lineage>
        <taxon>Bacteria</taxon>
        <taxon>Pseudomonadati</taxon>
        <taxon>Pseudomonadota</taxon>
        <taxon>Betaproteobacteria</taxon>
        <taxon>Burkholderiales</taxon>
        <taxon>Burkholderiaceae</taxon>
        <taxon>Paraburkholderia</taxon>
    </lineage>
</organism>
<name>A0A1H7PN77_9BURK</name>
<sequence length="166" mass="18292">MRLGRKQQGIALPIVLMIVAMMLVTSSAWFESALLDARNASATADHQQAFHAADSALRLCARALMSGAMVAPLPPDESGEPSAWRQPRDFDARAVVPIEPWPGSVRSPQCMIESWKLETRPEARAFLLTARGFGASVDAQSWLQLQLVIDGTDVESHWRRVVARPF</sequence>
<dbReference type="InterPro" id="IPR025746">
    <property type="entry name" value="PilX_N_dom"/>
</dbReference>
<evidence type="ECO:0000256" key="1">
    <source>
        <dbReference type="SAM" id="Phobius"/>
    </source>
</evidence>
<evidence type="ECO:0000313" key="4">
    <source>
        <dbReference type="Proteomes" id="UP000199120"/>
    </source>
</evidence>
<dbReference type="EMBL" id="FOAJ01000007">
    <property type="protein sequence ID" value="SEL37233.1"/>
    <property type="molecule type" value="Genomic_DNA"/>
</dbReference>
<feature type="transmembrane region" description="Helical" evidence="1">
    <location>
        <begin position="12"/>
        <end position="30"/>
    </location>
</feature>
<dbReference type="Proteomes" id="UP000199120">
    <property type="component" value="Unassembled WGS sequence"/>
</dbReference>